<dbReference type="SUPFAM" id="SSF52402">
    <property type="entry name" value="Adenine nucleotide alpha hydrolases-like"/>
    <property type="match status" value="1"/>
</dbReference>
<comment type="caution">
    <text evidence="2">The sequence shown here is derived from an EMBL/GenBank/DDBJ whole genome shotgun (WGS) entry which is preliminary data.</text>
</comment>
<dbReference type="EMBL" id="JBHTKX010000004">
    <property type="protein sequence ID" value="MFD1130762.1"/>
    <property type="molecule type" value="Genomic_DNA"/>
</dbReference>
<gene>
    <name evidence="2" type="ORF">ACFQ3J_21695</name>
</gene>
<sequence>MCFYGFFLPYWRSNIINEYRDPYQASDELLIPVEDWIETLCAEQFVLPTLPPEMYAVDLYDHYHINFSGGADSLALALLMKYGYKIPSEKMVLVHMRVDGNPEEKQQLFDWPQTDEYLRYASEKLDIPLVVIWGDKSLEERIRDRKMFPDKSCRFCTSYTKRDVYAKWVRQFDDCKILMLTGERSEESSDRAKEPIFEYHPAQATKRKNREVHWFRPIKNMLKSQVKQLAANYSIELHPCYQWVSRCSCRFCIFNTASEMERVAQLYPDDWEYLKRMELHLGHTMKTKRGKPVLLSEFVNESQVTISDFI</sequence>
<dbReference type="PANTHER" id="PTHR43196:SF2">
    <property type="entry name" value="PHOSPHOADENOSINE PHOSPHOSULFATE REDUCTASE"/>
    <property type="match status" value="1"/>
</dbReference>
<dbReference type="Gene3D" id="3.40.50.620">
    <property type="entry name" value="HUPs"/>
    <property type="match status" value="1"/>
</dbReference>
<dbReference type="InterPro" id="IPR014729">
    <property type="entry name" value="Rossmann-like_a/b/a_fold"/>
</dbReference>
<feature type="domain" description="Phosphoadenosine phosphosulphate reductase" evidence="1">
    <location>
        <begin position="65"/>
        <end position="242"/>
    </location>
</feature>
<dbReference type="PANTHER" id="PTHR43196">
    <property type="entry name" value="SULFATE ADENYLYLTRANSFERASE SUBUNIT 2"/>
    <property type="match status" value="1"/>
</dbReference>
<reference evidence="3" key="1">
    <citation type="journal article" date="2019" name="Int. J. Syst. Evol. Microbiol.">
        <title>The Global Catalogue of Microorganisms (GCM) 10K type strain sequencing project: providing services to taxonomists for standard genome sequencing and annotation.</title>
        <authorList>
            <consortium name="The Broad Institute Genomics Platform"/>
            <consortium name="The Broad Institute Genome Sequencing Center for Infectious Disease"/>
            <person name="Wu L."/>
            <person name="Ma J."/>
        </authorList>
    </citation>
    <scope>NUCLEOTIDE SEQUENCE [LARGE SCALE GENOMIC DNA]</scope>
    <source>
        <strain evidence="3">CCUG 53519</strain>
    </source>
</reference>
<dbReference type="Pfam" id="PF01507">
    <property type="entry name" value="PAPS_reduct"/>
    <property type="match status" value="1"/>
</dbReference>
<evidence type="ECO:0000313" key="2">
    <source>
        <dbReference type="EMBL" id="MFD1130762.1"/>
    </source>
</evidence>
<proteinExistence type="predicted"/>
<keyword evidence="3" id="KW-1185">Reference proteome</keyword>
<dbReference type="RefSeq" id="WP_379293991.1">
    <property type="nucleotide sequence ID" value="NZ_JBHTKX010000004.1"/>
</dbReference>
<organism evidence="2 3">
    <name type="scientific">Paenibacillus provencensis</name>
    <dbReference type="NCBI Taxonomy" id="441151"/>
    <lineage>
        <taxon>Bacteria</taxon>
        <taxon>Bacillati</taxon>
        <taxon>Bacillota</taxon>
        <taxon>Bacilli</taxon>
        <taxon>Bacillales</taxon>
        <taxon>Paenibacillaceae</taxon>
        <taxon>Paenibacillus</taxon>
    </lineage>
</organism>
<name>A0ABW3PXM9_9BACL</name>
<accession>A0ABW3PXM9</accession>
<dbReference type="Proteomes" id="UP001597169">
    <property type="component" value="Unassembled WGS sequence"/>
</dbReference>
<dbReference type="InterPro" id="IPR050128">
    <property type="entry name" value="Sulfate_adenylyltrnsfr_sub2"/>
</dbReference>
<protein>
    <submittedName>
        <fullName evidence="2">Phosphoadenosine phosphosulfate reductase family protein</fullName>
    </submittedName>
</protein>
<evidence type="ECO:0000259" key="1">
    <source>
        <dbReference type="Pfam" id="PF01507"/>
    </source>
</evidence>
<evidence type="ECO:0000313" key="3">
    <source>
        <dbReference type="Proteomes" id="UP001597169"/>
    </source>
</evidence>
<dbReference type="InterPro" id="IPR002500">
    <property type="entry name" value="PAPS_reduct_dom"/>
</dbReference>